<evidence type="ECO:0000313" key="12">
    <source>
        <dbReference type="Proteomes" id="UP000745764"/>
    </source>
</evidence>
<evidence type="ECO:0000256" key="9">
    <source>
        <dbReference type="ARBA" id="ARBA00023180"/>
    </source>
</evidence>
<reference evidence="11" key="1">
    <citation type="submission" date="2020-06" db="EMBL/GenBank/DDBJ databases">
        <authorList>
            <person name="Onetto C."/>
        </authorList>
    </citation>
    <scope>NUCLEOTIDE SEQUENCE</scope>
</reference>
<evidence type="ECO:0000256" key="6">
    <source>
        <dbReference type="ARBA" id="ARBA00022968"/>
    </source>
</evidence>
<dbReference type="PANTHER" id="PTHR31392">
    <property type="entry name" value="ALPHA-1,3-MANNOSYLTRANSFERASE MNN1-RELATED"/>
    <property type="match status" value="1"/>
</dbReference>
<feature type="compositionally biased region" description="Basic and acidic residues" evidence="10">
    <location>
        <begin position="477"/>
        <end position="505"/>
    </location>
</feature>
<evidence type="ECO:0000256" key="5">
    <source>
        <dbReference type="ARBA" id="ARBA00022692"/>
    </source>
</evidence>
<proteinExistence type="inferred from homology"/>
<dbReference type="InterPro" id="IPR029044">
    <property type="entry name" value="Nucleotide-diphossugar_trans"/>
</dbReference>
<protein>
    <recommendedName>
        <fullName evidence="13">Alpha-1,3-mannosyltransferase</fullName>
    </recommendedName>
</protein>
<sequence>MTGLLSPRFEKFDPDAFANYVSSPSRCLKIVKGLAFTGCAVFCVLLYASVTTHSDWNYVTSSVATNTSSTTTTSTIPYKSTTKPKEEVKGSLWAAKKPQYYTIHTNEPYDLDTALRTVLKLSPDEVYYNALTQPIKTGGEEKLHETGVRVRMFKKYFDAWEALHVVTDSLSDTAFVRDDILRHIRDSKDLSHFTSGSRLEAMRQYETYRSFLSNMSTILFPWTSPYFSDHMTLHGHMYNAGRGIVISGSTSQAPYIKTAITSFRAMGCTLPVEIMYLGDSDLSEDTRTELEAIPDVITRDIKKMVNDQGWALEGWAGKAFAAFMSSFREVILLDADVLFFNNPELLYSEPGYVDTGALFFSDRTVFPQDKRSFLRKILPKPVSSKARESRWWKGETGENQESGVVVVDKWRHFLSVFLTARLNGPDRDDTDAGQGTYSFWWGDKETWWIGFELAGDTDYHFHQGGTGNMGTVSNIEPIDKPEDKPENKSEDKTEAENFGVKKEEQENTPVEETATEEPLRKTDSEEFEANLRVLQGSQSNQAEEAKTEQVTPETTDPSTETKVEFLSPAPDADDVMKAIKAAEAARAARLPTEEGHYLPVENNTQSGDNPPAANPTTLPETPAAAAEESDPGRTLSRRHLTKRDSWFDTALEKKLTNLTGPGMLDLPGQNIILCSPQLLHLSRDGRPLWFNGWIQNNKHDASSDISEFEFFMAEKRKDGEWAEWAIGADNMCCLKSDDLHAMNEKELKALEMIVDIAKENGSLKEVLEKDRKANKNIAD</sequence>
<accession>A0A9N8KVU0</accession>
<feature type="region of interest" description="Disordered" evidence="10">
    <location>
        <begin position="467"/>
        <end position="563"/>
    </location>
</feature>
<evidence type="ECO:0000256" key="1">
    <source>
        <dbReference type="ARBA" id="ARBA00004606"/>
    </source>
</evidence>
<gene>
    <name evidence="11" type="ORF">AWRI4620_LOCUS8734</name>
</gene>
<keyword evidence="5" id="KW-0812">Transmembrane</keyword>
<dbReference type="EMBL" id="CAINUL010000017">
    <property type="protein sequence ID" value="CAD0114479.1"/>
    <property type="molecule type" value="Genomic_DNA"/>
</dbReference>
<dbReference type="OrthoDB" id="430354at2759"/>
<keyword evidence="4" id="KW-0808">Transferase</keyword>
<dbReference type="PANTHER" id="PTHR31392:SF1">
    <property type="entry name" value="ALPHA-1,3-MANNOSYLTRANSFERASE MNN1-RELATED"/>
    <property type="match status" value="1"/>
</dbReference>
<keyword evidence="6" id="KW-0735">Signal-anchor</keyword>
<dbReference type="Proteomes" id="UP000745764">
    <property type="component" value="Unassembled WGS sequence"/>
</dbReference>
<evidence type="ECO:0008006" key="13">
    <source>
        <dbReference type="Google" id="ProtNLM"/>
    </source>
</evidence>
<keyword evidence="8" id="KW-0472">Membrane</keyword>
<dbReference type="InterPro" id="IPR022751">
    <property type="entry name" value="Alpha_mannosyltransferase"/>
</dbReference>
<evidence type="ECO:0000256" key="7">
    <source>
        <dbReference type="ARBA" id="ARBA00022989"/>
    </source>
</evidence>
<dbReference type="GO" id="GO:0000033">
    <property type="term" value="F:alpha-1,3-mannosyltransferase activity"/>
    <property type="evidence" value="ECO:0007669"/>
    <property type="project" value="TreeGrafter"/>
</dbReference>
<feature type="region of interest" description="Disordered" evidence="10">
    <location>
        <begin position="591"/>
        <end position="639"/>
    </location>
</feature>
<dbReference type="AlphaFoldDB" id="A0A9N8KVU0"/>
<name>A0A9N8KVU0_9PEZI</name>
<evidence type="ECO:0000256" key="10">
    <source>
        <dbReference type="SAM" id="MobiDB-lite"/>
    </source>
</evidence>
<comment type="similarity">
    <text evidence="2">Belongs to the MNN1/MNT family.</text>
</comment>
<comment type="subcellular location">
    <subcellularLocation>
        <location evidence="1">Membrane</location>
        <topology evidence="1">Single-pass type II membrane protein</topology>
    </subcellularLocation>
</comment>
<comment type="caution">
    <text evidence="11">The sequence shown here is derived from an EMBL/GenBank/DDBJ whole genome shotgun (WGS) entry which is preliminary data.</text>
</comment>
<feature type="compositionally biased region" description="Low complexity" evidence="10">
    <location>
        <begin position="609"/>
        <end position="626"/>
    </location>
</feature>
<keyword evidence="12" id="KW-1185">Reference proteome</keyword>
<keyword evidence="7" id="KW-1133">Transmembrane helix</keyword>
<dbReference type="GO" id="GO:0006493">
    <property type="term" value="P:protein O-linked glycosylation"/>
    <property type="evidence" value="ECO:0007669"/>
    <property type="project" value="TreeGrafter"/>
</dbReference>
<keyword evidence="3" id="KW-0328">Glycosyltransferase</keyword>
<evidence type="ECO:0000256" key="3">
    <source>
        <dbReference type="ARBA" id="ARBA00022676"/>
    </source>
</evidence>
<keyword evidence="9" id="KW-0325">Glycoprotein</keyword>
<dbReference type="GO" id="GO:0005794">
    <property type="term" value="C:Golgi apparatus"/>
    <property type="evidence" value="ECO:0007669"/>
    <property type="project" value="TreeGrafter"/>
</dbReference>
<evidence type="ECO:0000256" key="4">
    <source>
        <dbReference type="ARBA" id="ARBA00022679"/>
    </source>
</evidence>
<dbReference type="GO" id="GO:0016020">
    <property type="term" value="C:membrane"/>
    <property type="evidence" value="ECO:0007669"/>
    <property type="project" value="UniProtKB-SubCell"/>
</dbReference>
<organism evidence="11 12">
    <name type="scientific">Aureobasidium uvarum</name>
    <dbReference type="NCBI Taxonomy" id="2773716"/>
    <lineage>
        <taxon>Eukaryota</taxon>
        <taxon>Fungi</taxon>
        <taxon>Dikarya</taxon>
        <taxon>Ascomycota</taxon>
        <taxon>Pezizomycotina</taxon>
        <taxon>Dothideomycetes</taxon>
        <taxon>Dothideomycetidae</taxon>
        <taxon>Dothideales</taxon>
        <taxon>Saccotheciaceae</taxon>
        <taxon>Aureobasidium</taxon>
    </lineage>
</organism>
<feature type="compositionally biased region" description="Polar residues" evidence="10">
    <location>
        <begin position="535"/>
        <end position="560"/>
    </location>
</feature>
<evidence type="ECO:0000256" key="8">
    <source>
        <dbReference type="ARBA" id="ARBA00023136"/>
    </source>
</evidence>
<dbReference type="SUPFAM" id="SSF53448">
    <property type="entry name" value="Nucleotide-diphospho-sugar transferases"/>
    <property type="match status" value="1"/>
</dbReference>
<evidence type="ECO:0000256" key="2">
    <source>
        <dbReference type="ARBA" id="ARBA00009105"/>
    </source>
</evidence>
<dbReference type="Pfam" id="PF11051">
    <property type="entry name" value="Mannosyl_trans3"/>
    <property type="match status" value="1"/>
</dbReference>
<evidence type="ECO:0000313" key="11">
    <source>
        <dbReference type="EMBL" id="CAD0114479.1"/>
    </source>
</evidence>